<dbReference type="RefSeq" id="WP_084018061.1">
    <property type="nucleotide sequence ID" value="NZ_FWXS01000009.1"/>
</dbReference>
<dbReference type="Proteomes" id="UP000192393">
    <property type="component" value="Unassembled WGS sequence"/>
</dbReference>
<dbReference type="AlphaFoldDB" id="A0A1W2C7V9"/>
<protein>
    <submittedName>
        <fullName evidence="1">Uncharacterized protein</fullName>
    </submittedName>
</protein>
<gene>
    <name evidence="1" type="ORF">SAMN06296427_10931</name>
</gene>
<accession>A0A1W2C7V9</accession>
<organism evidence="1 2">
    <name type="scientific">Moheibacter sediminis</name>
    <dbReference type="NCBI Taxonomy" id="1434700"/>
    <lineage>
        <taxon>Bacteria</taxon>
        <taxon>Pseudomonadati</taxon>
        <taxon>Bacteroidota</taxon>
        <taxon>Flavobacteriia</taxon>
        <taxon>Flavobacteriales</taxon>
        <taxon>Weeksellaceae</taxon>
        <taxon>Moheibacter</taxon>
    </lineage>
</organism>
<keyword evidence="2" id="KW-1185">Reference proteome</keyword>
<name>A0A1W2C7V9_9FLAO</name>
<reference evidence="1 2" key="1">
    <citation type="submission" date="2017-04" db="EMBL/GenBank/DDBJ databases">
        <authorList>
            <person name="Afonso C.L."/>
            <person name="Miller P.J."/>
            <person name="Scott M.A."/>
            <person name="Spackman E."/>
            <person name="Goraichik I."/>
            <person name="Dimitrov K.M."/>
            <person name="Suarez D.L."/>
            <person name="Swayne D.E."/>
        </authorList>
    </citation>
    <scope>NUCLEOTIDE SEQUENCE [LARGE SCALE GENOMIC DNA]</scope>
    <source>
        <strain evidence="1 2">CGMCC 1.12708</strain>
    </source>
</reference>
<sequence>MKNILSIVLIAFATLISFTRSCKNTSKAIKSIDNASPAYIKYADNVEMNNASTKNAAKVVSDVKTSSDLYKIFADAKKDSIKKSSP</sequence>
<proteinExistence type="predicted"/>
<evidence type="ECO:0000313" key="2">
    <source>
        <dbReference type="Proteomes" id="UP000192393"/>
    </source>
</evidence>
<evidence type="ECO:0000313" key="1">
    <source>
        <dbReference type="EMBL" id="SMC81186.1"/>
    </source>
</evidence>
<dbReference type="EMBL" id="FWXS01000009">
    <property type="protein sequence ID" value="SMC81186.1"/>
    <property type="molecule type" value="Genomic_DNA"/>
</dbReference>